<dbReference type="Ensembl" id="ENSPMRT00000003852.1">
    <property type="protein sequence ID" value="ENSPMRP00000003593.1"/>
    <property type="gene ID" value="ENSPMRG00000002511.1"/>
</dbReference>
<dbReference type="PRINTS" id="PR01407">
    <property type="entry name" value="BUTYPHLNCDUF"/>
</dbReference>
<dbReference type="SUPFAM" id="SSF49899">
    <property type="entry name" value="Concanavalin A-like lectins/glucanases"/>
    <property type="match status" value="1"/>
</dbReference>
<dbReference type="PROSITE" id="PS50119">
    <property type="entry name" value="ZF_BBOX"/>
    <property type="match status" value="1"/>
</dbReference>
<dbReference type="InterPro" id="IPR050143">
    <property type="entry name" value="TRIM/RBCC"/>
</dbReference>
<dbReference type="Proteomes" id="UP000472272">
    <property type="component" value="Chromosome 2"/>
</dbReference>
<dbReference type="Pfam" id="PF00622">
    <property type="entry name" value="SPRY"/>
    <property type="match status" value="1"/>
</dbReference>
<dbReference type="InterPro" id="IPR003877">
    <property type="entry name" value="SPRY_dom"/>
</dbReference>
<dbReference type="SMART" id="SM00589">
    <property type="entry name" value="PRY"/>
    <property type="match status" value="1"/>
</dbReference>
<dbReference type="PROSITE" id="PS50089">
    <property type="entry name" value="ZF_RING_2"/>
    <property type="match status" value="1"/>
</dbReference>
<evidence type="ECO:0000256" key="1">
    <source>
        <dbReference type="ARBA" id="ARBA00009651"/>
    </source>
</evidence>
<dbReference type="Gene3D" id="2.60.120.920">
    <property type="match status" value="1"/>
</dbReference>
<evidence type="ECO:0000313" key="14">
    <source>
        <dbReference type="Proteomes" id="UP000472272"/>
    </source>
</evidence>
<feature type="domain" description="B30.2/SPRY" evidence="12">
    <location>
        <begin position="290"/>
        <end position="510"/>
    </location>
</feature>
<feature type="domain" description="RING-type" evidence="10">
    <location>
        <begin position="13"/>
        <end position="56"/>
    </location>
</feature>
<feature type="compositionally biased region" description="Basic residues" evidence="9">
    <location>
        <begin position="338"/>
        <end position="349"/>
    </location>
</feature>
<evidence type="ECO:0000313" key="13">
    <source>
        <dbReference type="Ensembl" id="ENSPMRP00000003591.1"/>
    </source>
</evidence>
<dbReference type="Gene3D" id="3.30.160.60">
    <property type="entry name" value="Classic Zinc Finger"/>
    <property type="match status" value="1"/>
</dbReference>
<keyword evidence="3" id="KW-0479">Metal-binding</keyword>
<dbReference type="AlphaFoldDB" id="A0A670HVN8"/>
<evidence type="ECO:0000256" key="4">
    <source>
        <dbReference type="ARBA" id="ARBA00022771"/>
    </source>
</evidence>
<dbReference type="InterPro" id="IPR000315">
    <property type="entry name" value="Znf_B-box"/>
</dbReference>
<dbReference type="PROSITE" id="PS00518">
    <property type="entry name" value="ZF_RING_1"/>
    <property type="match status" value="1"/>
</dbReference>
<dbReference type="PANTHER" id="PTHR24103">
    <property type="entry name" value="E3 UBIQUITIN-PROTEIN LIGASE TRIM"/>
    <property type="match status" value="1"/>
</dbReference>
<feature type="region of interest" description="Disordered" evidence="9">
    <location>
        <begin position="338"/>
        <end position="360"/>
    </location>
</feature>
<dbReference type="InterPro" id="IPR006574">
    <property type="entry name" value="PRY"/>
</dbReference>
<accession>A0A670HVN8</accession>
<gene>
    <name evidence="13" type="primary">LOC114592020</name>
</gene>
<dbReference type="InterPro" id="IPR001870">
    <property type="entry name" value="B30.2/SPRY"/>
</dbReference>
<dbReference type="InterPro" id="IPR001841">
    <property type="entry name" value="Znf_RING"/>
</dbReference>
<evidence type="ECO:0000256" key="7">
    <source>
        <dbReference type="PROSITE-ProRule" id="PRU00024"/>
    </source>
</evidence>
<comment type="similarity">
    <text evidence="1">Belongs to the ohanin/vespryn family.</text>
</comment>
<keyword evidence="2" id="KW-0800">Toxin</keyword>
<dbReference type="InterPro" id="IPR003879">
    <property type="entry name" value="Butyrophylin_SPRY"/>
</dbReference>
<dbReference type="InterPro" id="IPR043136">
    <property type="entry name" value="B30.2/SPRY_sf"/>
</dbReference>
<keyword evidence="5" id="KW-0862">Zinc</keyword>
<dbReference type="SUPFAM" id="SSF57845">
    <property type="entry name" value="B-box zinc-binding domain"/>
    <property type="match status" value="1"/>
</dbReference>
<evidence type="ECO:0000256" key="8">
    <source>
        <dbReference type="SAM" id="Coils"/>
    </source>
</evidence>
<dbReference type="SMART" id="SM00184">
    <property type="entry name" value="RING"/>
    <property type="match status" value="1"/>
</dbReference>
<dbReference type="Gene3D" id="3.30.40.10">
    <property type="entry name" value="Zinc/RING finger domain, C3HC4 (zinc finger)"/>
    <property type="match status" value="1"/>
</dbReference>
<reference evidence="13" key="2">
    <citation type="submission" date="2025-05" db="UniProtKB">
        <authorList>
            <consortium name="Ensembl"/>
        </authorList>
    </citation>
    <scope>IDENTIFICATION</scope>
</reference>
<dbReference type="GeneTree" id="ENSGT01030000234669"/>
<feature type="coiled-coil region" evidence="8">
    <location>
        <begin position="280"/>
        <end position="307"/>
    </location>
</feature>
<dbReference type="SMART" id="SM00336">
    <property type="entry name" value="BBOX"/>
    <property type="match status" value="1"/>
</dbReference>
<evidence type="ECO:0000259" key="12">
    <source>
        <dbReference type="PROSITE" id="PS50188"/>
    </source>
</evidence>
<dbReference type="CDD" id="cd16594">
    <property type="entry name" value="RING-HC_TRIM7-like_C-IV"/>
    <property type="match status" value="1"/>
</dbReference>
<dbReference type="InterPro" id="IPR013083">
    <property type="entry name" value="Znf_RING/FYVE/PHD"/>
</dbReference>
<name>A0A670HVN8_PODMU</name>
<keyword evidence="14" id="KW-1185">Reference proteome</keyword>
<dbReference type="CDD" id="cd19762">
    <property type="entry name" value="Bbox2_TRIM7-like"/>
    <property type="match status" value="1"/>
</dbReference>
<dbReference type="Pfam" id="PF00643">
    <property type="entry name" value="zf-B_box"/>
    <property type="match status" value="1"/>
</dbReference>
<dbReference type="PROSITE" id="PS50188">
    <property type="entry name" value="B302_SPRY"/>
    <property type="match status" value="1"/>
</dbReference>
<comment type="function">
    <text evidence="6">Neurotoxin that produces dose-dependent hypolocomotion and hyperalgesia in mice. May directly act on the central nervous system, as it is 6500-fold more potent when administered intracerebroventricularly than intraperitoneal.</text>
</comment>
<evidence type="ECO:0000256" key="9">
    <source>
        <dbReference type="SAM" id="MobiDB-lite"/>
    </source>
</evidence>
<dbReference type="SUPFAM" id="SSF57850">
    <property type="entry name" value="RING/U-box"/>
    <property type="match status" value="1"/>
</dbReference>
<evidence type="ECO:0000256" key="2">
    <source>
        <dbReference type="ARBA" id="ARBA00022699"/>
    </source>
</evidence>
<dbReference type="Ensembl" id="ENSPMRT00000003851.1">
    <property type="protein sequence ID" value="ENSPMRP00000003591.1"/>
    <property type="gene ID" value="ENSPMRG00000002511.1"/>
</dbReference>
<dbReference type="InterPro" id="IPR013320">
    <property type="entry name" value="ConA-like_dom_sf"/>
</dbReference>
<evidence type="ECO:0000259" key="10">
    <source>
        <dbReference type="PROSITE" id="PS50089"/>
    </source>
</evidence>
<dbReference type="InterPro" id="IPR017907">
    <property type="entry name" value="Znf_RING_CS"/>
</dbReference>
<feature type="domain" description="B box-type" evidence="11">
    <location>
        <begin position="94"/>
        <end position="135"/>
    </location>
</feature>
<evidence type="ECO:0000256" key="6">
    <source>
        <dbReference type="ARBA" id="ARBA00034460"/>
    </source>
</evidence>
<keyword evidence="8" id="KW-0175">Coiled coil</keyword>
<dbReference type="Pfam" id="PF13765">
    <property type="entry name" value="PRY"/>
    <property type="match status" value="1"/>
</dbReference>
<keyword evidence="4 7" id="KW-0863">Zinc-finger</keyword>
<evidence type="ECO:0000256" key="5">
    <source>
        <dbReference type="ARBA" id="ARBA00022833"/>
    </source>
</evidence>
<reference evidence="13 14" key="1">
    <citation type="journal article" date="2019" name="Proc. Natl. Acad. Sci. U.S.A.">
        <title>Regulatory changes in pterin and carotenoid genes underlie balanced color polymorphisms in the wall lizard.</title>
        <authorList>
            <person name="Andrade P."/>
            <person name="Pinho C."/>
            <person name="Perez I de Lanuza G."/>
            <person name="Afonso S."/>
            <person name="Brejcha J."/>
            <person name="Rubin C.J."/>
            <person name="Wallerman O."/>
            <person name="Pereira P."/>
            <person name="Sabatino S.J."/>
            <person name="Bellati A."/>
            <person name="Pellitteri-Rosa D."/>
            <person name="Bosakova Z."/>
            <person name="Bunikis I."/>
            <person name="Carretero M.A."/>
            <person name="Feiner N."/>
            <person name="Marsik P."/>
            <person name="Pauperio F."/>
            <person name="Salvi D."/>
            <person name="Soler L."/>
            <person name="While G.M."/>
            <person name="Uller T."/>
            <person name="Font E."/>
            <person name="Andersson L."/>
            <person name="Carneiro M."/>
        </authorList>
    </citation>
    <scope>NUCLEOTIDE SEQUENCE</scope>
</reference>
<evidence type="ECO:0000256" key="3">
    <source>
        <dbReference type="ARBA" id="ARBA00022723"/>
    </source>
</evidence>
<evidence type="ECO:0000259" key="11">
    <source>
        <dbReference type="PROSITE" id="PS50119"/>
    </source>
</evidence>
<dbReference type="Pfam" id="PF13445">
    <property type="entry name" value="zf-RING_UBOX"/>
    <property type="match status" value="1"/>
</dbReference>
<dbReference type="InterPro" id="IPR027370">
    <property type="entry name" value="Znf-RING_euk"/>
</dbReference>
<proteinExistence type="inferred from homology"/>
<keyword evidence="2" id="KW-0528">Neurotoxin</keyword>
<dbReference type="SMART" id="SM00449">
    <property type="entry name" value="SPRY"/>
    <property type="match status" value="1"/>
</dbReference>
<sequence>MAAVQGLCDEVTCSVCQDYFRDPVTLDCGHNFCRACLAGLWEGSGPDSPSCCPECKEAVQPRNFKPNRQLANVAELLKKLQQGEGGGRRASGAGQGRMCQAHQEPLKLFCKDDEAPICVVCDRSKEHREHRVCPMEEASQEYKEQIKARLESLKDEREKLVEQKSAEELRRQECVAGLETEKQKIRIAFEKMQEFLEEKLNLWLGQLEDVEKEMGRWQEENLSRLSEEISQLSELIVEMEERSRQPASEFLQDIRSALSRHEKNSVGHMTDLSPKMEEALRFASQKNSALEKALESSQDSLTQALNKVDVTLDANTAHPCLTVSEDLKSVWWEVEKKRKGGKKKKKKSNNRGATGNLPDNPERFNGELCVLGQEGFTAGKHWWVVEVETWGRAMWAVGVARDTMRRKGVICTHTNEGVWAVGRFSRSPSRPCQFFAFTFPTPTPLALAKEPQKIRVSLDYERGQVQFSDADTDGLIFTYHTGSFSEEKLRPFFQVRSCGTALKCWPRSPAAVNGNDNARTATGNRWFLDEVRLQRPPAAEAFHIDQGWWEF</sequence>
<feature type="coiled-coil region" evidence="8">
    <location>
        <begin position="136"/>
        <end position="242"/>
    </location>
</feature>
<protein>
    <submittedName>
        <fullName evidence="13">E3 ubiquitin-protein ligase TRIM7-like</fullName>
    </submittedName>
</protein>
<dbReference type="GO" id="GO:0008270">
    <property type="term" value="F:zinc ion binding"/>
    <property type="evidence" value="ECO:0007669"/>
    <property type="project" value="UniProtKB-KW"/>
</dbReference>
<organism evidence="13 14">
    <name type="scientific">Podarcis muralis</name>
    <name type="common">Wall lizard</name>
    <name type="synonym">Lacerta muralis</name>
    <dbReference type="NCBI Taxonomy" id="64176"/>
    <lineage>
        <taxon>Eukaryota</taxon>
        <taxon>Metazoa</taxon>
        <taxon>Chordata</taxon>
        <taxon>Craniata</taxon>
        <taxon>Vertebrata</taxon>
        <taxon>Euteleostomi</taxon>
        <taxon>Lepidosauria</taxon>
        <taxon>Squamata</taxon>
        <taxon>Bifurcata</taxon>
        <taxon>Unidentata</taxon>
        <taxon>Episquamata</taxon>
        <taxon>Laterata</taxon>
        <taxon>Lacertibaenia</taxon>
        <taxon>Lacertidae</taxon>
        <taxon>Podarcis</taxon>
    </lineage>
</organism>